<sequence length="205" mass="22820">MLHSDTVPEEIEEFNESMICWDPENRPAAQRVADDATGPEHVDEDYFSRPGDGNNLARFTGIPKTVPQPQGSPMMQIHPQFKHTPKQLPCGPTVKSTPKPDTLRLFGAAALKAELEEGGALVPESAIPAHLQMQFKPRPLRRSPGRPSRRRLGQPENEGIVVDLTSKASITSELWESVSVETLEGAEEWMEEIEEEIHWSAVPLK</sequence>
<comment type="caution">
    <text evidence="1">The sequence shown here is derived from an EMBL/GenBank/DDBJ whole genome shotgun (WGS) entry which is preliminary data.</text>
</comment>
<reference evidence="1" key="1">
    <citation type="journal article" date="2021" name="Environ. Microbiol.">
        <title>Gene family expansions and transcriptome signatures uncover fungal adaptations to wood decay.</title>
        <authorList>
            <person name="Hage H."/>
            <person name="Miyauchi S."/>
            <person name="Viragh M."/>
            <person name="Drula E."/>
            <person name="Min B."/>
            <person name="Chaduli D."/>
            <person name="Navarro D."/>
            <person name="Favel A."/>
            <person name="Norest M."/>
            <person name="Lesage-Meessen L."/>
            <person name="Balint B."/>
            <person name="Merenyi Z."/>
            <person name="de Eugenio L."/>
            <person name="Morin E."/>
            <person name="Martinez A.T."/>
            <person name="Baldrian P."/>
            <person name="Stursova M."/>
            <person name="Martinez M.J."/>
            <person name="Novotny C."/>
            <person name="Magnuson J.K."/>
            <person name="Spatafora J.W."/>
            <person name="Maurice S."/>
            <person name="Pangilinan J."/>
            <person name="Andreopoulos W."/>
            <person name="LaButti K."/>
            <person name="Hundley H."/>
            <person name="Na H."/>
            <person name="Kuo A."/>
            <person name="Barry K."/>
            <person name="Lipzen A."/>
            <person name="Henrissat B."/>
            <person name="Riley R."/>
            <person name="Ahrendt S."/>
            <person name="Nagy L.G."/>
            <person name="Grigoriev I.V."/>
            <person name="Martin F."/>
            <person name="Rosso M.N."/>
        </authorList>
    </citation>
    <scope>NUCLEOTIDE SEQUENCE</scope>
    <source>
        <strain evidence="1">CBS 384.51</strain>
    </source>
</reference>
<evidence type="ECO:0000313" key="2">
    <source>
        <dbReference type="Proteomes" id="UP001055072"/>
    </source>
</evidence>
<gene>
    <name evidence="1" type="ORF">BDY19DRAFT_997131</name>
</gene>
<dbReference type="EMBL" id="MU274935">
    <property type="protein sequence ID" value="KAI0085063.1"/>
    <property type="molecule type" value="Genomic_DNA"/>
</dbReference>
<accession>A0ACB8TSM6</accession>
<name>A0ACB8TSM6_9APHY</name>
<organism evidence="1 2">
    <name type="scientific">Irpex rosettiformis</name>
    <dbReference type="NCBI Taxonomy" id="378272"/>
    <lineage>
        <taxon>Eukaryota</taxon>
        <taxon>Fungi</taxon>
        <taxon>Dikarya</taxon>
        <taxon>Basidiomycota</taxon>
        <taxon>Agaricomycotina</taxon>
        <taxon>Agaricomycetes</taxon>
        <taxon>Polyporales</taxon>
        <taxon>Irpicaceae</taxon>
        <taxon>Irpex</taxon>
    </lineage>
</organism>
<evidence type="ECO:0000313" key="1">
    <source>
        <dbReference type="EMBL" id="KAI0085063.1"/>
    </source>
</evidence>
<dbReference type="Proteomes" id="UP001055072">
    <property type="component" value="Unassembled WGS sequence"/>
</dbReference>
<keyword evidence="2" id="KW-1185">Reference proteome</keyword>
<protein>
    <submittedName>
        <fullName evidence="1">Uncharacterized protein</fullName>
    </submittedName>
</protein>
<proteinExistence type="predicted"/>